<dbReference type="WBParaSite" id="HPBE_0000203801-mRNA-1">
    <property type="protein sequence ID" value="HPBE_0000203801-mRNA-1"/>
    <property type="gene ID" value="HPBE_0000203801"/>
</dbReference>
<dbReference type="EMBL" id="UZAH01002686">
    <property type="protein sequence ID" value="VDO22757.1"/>
    <property type="molecule type" value="Genomic_DNA"/>
</dbReference>
<name>A0A183F796_HELPZ</name>
<evidence type="ECO:0000313" key="2">
    <source>
        <dbReference type="EMBL" id="VDO22757.1"/>
    </source>
</evidence>
<evidence type="ECO:0000313" key="4">
    <source>
        <dbReference type="WBParaSite" id="HPBE_0000203801-mRNA-1"/>
    </source>
</evidence>
<dbReference type="OrthoDB" id="4473401at2759"/>
<feature type="domain" description="BPTI/Kunitz inhibitor" evidence="1">
    <location>
        <begin position="1"/>
        <end position="39"/>
    </location>
</feature>
<dbReference type="InterPro" id="IPR002223">
    <property type="entry name" value="Kunitz_BPTI"/>
</dbReference>
<dbReference type="GO" id="GO:0004867">
    <property type="term" value="F:serine-type endopeptidase inhibitor activity"/>
    <property type="evidence" value="ECO:0007669"/>
    <property type="project" value="InterPro"/>
</dbReference>
<accession>A0A3P7UL51</accession>
<gene>
    <name evidence="2" type="ORF">HPBE_LOCUS2039</name>
</gene>
<protein>
    <submittedName>
        <fullName evidence="4">BPTI/Kunitz inhibitor domain-containing protein</fullName>
    </submittedName>
</protein>
<organism evidence="3 4">
    <name type="scientific">Heligmosomoides polygyrus</name>
    <name type="common">Parasitic roundworm</name>
    <dbReference type="NCBI Taxonomy" id="6339"/>
    <lineage>
        <taxon>Eukaryota</taxon>
        <taxon>Metazoa</taxon>
        <taxon>Ecdysozoa</taxon>
        <taxon>Nematoda</taxon>
        <taxon>Chromadorea</taxon>
        <taxon>Rhabditida</taxon>
        <taxon>Rhabditina</taxon>
        <taxon>Rhabditomorpha</taxon>
        <taxon>Strongyloidea</taxon>
        <taxon>Heligmosomidae</taxon>
        <taxon>Heligmosomoides</taxon>
    </lineage>
</organism>
<dbReference type="PROSITE" id="PS50279">
    <property type="entry name" value="BPTI_KUNITZ_2"/>
    <property type="match status" value="1"/>
</dbReference>
<reference evidence="2 3" key="1">
    <citation type="submission" date="2018-11" db="EMBL/GenBank/DDBJ databases">
        <authorList>
            <consortium name="Pathogen Informatics"/>
        </authorList>
    </citation>
    <scope>NUCLEOTIDE SEQUENCE [LARGE SCALE GENOMIC DNA]</scope>
</reference>
<dbReference type="Proteomes" id="UP000050761">
    <property type="component" value="Unassembled WGS sequence"/>
</dbReference>
<evidence type="ECO:0000313" key="3">
    <source>
        <dbReference type="Proteomes" id="UP000050761"/>
    </source>
</evidence>
<sequence length="70" mass="8252">MNRYYYDADLRVCRMYWFGGCFSSSKNDFPDQESCQWKCMGVHSAHASSKWNRKANTSDNHYKVIPCIIC</sequence>
<accession>A0A183F796</accession>
<reference evidence="4" key="2">
    <citation type="submission" date="2019-09" db="UniProtKB">
        <authorList>
            <consortium name="WormBaseParasite"/>
        </authorList>
    </citation>
    <scope>IDENTIFICATION</scope>
</reference>
<evidence type="ECO:0000259" key="1">
    <source>
        <dbReference type="PROSITE" id="PS50279"/>
    </source>
</evidence>
<dbReference type="Pfam" id="PF00014">
    <property type="entry name" value="Kunitz_BPTI"/>
    <property type="match status" value="1"/>
</dbReference>
<proteinExistence type="predicted"/>
<keyword evidence="3" id="KW-1185">Reference proteome</keyword>
<dbReference type="SUPFAM" id="SSF57362">
    <property type="entry name" value="BPTI-like"/>
    <property type="match status" value="1"/>
</dbReference>
<dbReference type="AlphaFoldDB" id="A0A183F796"/>
<dbReference type="Gene3D" id="4.10.410.10">
    <property type="entry name" value="Pancreatic trypsin inhibitor Kunitz domain"/>
    <property type="match status" value="1"/>
</dbReference>
<dbReference type="InterPro" id="IPR036880">
    <property type="entry name" value="Kunitz_BPTI_sf"/>
</dbReference>